<proteinExistence type="predicted"/>
<name>A0ABP0KEY2_9DINO</name>
<dbReference type="Proteomes" id="UP001642464">
    <property type="component" value="Unassembled WGS sequence"/>
</dbReference>
<gene>
    <name evidence="1" type="ORF">SCF082_LOCUS17061</name>
</gene>
<protein>
    <submittedName>
        <fullName evidence="1">Uncharacterized protein</fullName>
    </submittedName>
</protein>
<feature type="non-terminal residue" evidence="1">
    <location>
        <position position="56"/>
    </location>
</feature>
<evidence type="ECO:0000313" key="1">
    <source>
        <dbReference type="EMBL" id="CAK9025380.1"/>
    </source>
</evidence>
<dbReference type="EMBL" id="CAXAMM010011137">
    <property type="protein sequence ID" value="CAK9025380.1"/>
    <property type="molecule type" value="Genomic_DNA"/>
</dbReference>
<feature type="non-terminal residue" evidence="1">
    <location>
        <position position="1"/>
    </location>
</feature>
<comment type="caution">
    <text evidence="1">The sequence shown here is derived from an EMBL/GenBank/DDBJ whole genome shotgun (WGS) entry which is preliminary data.</text>
</comment>
<accession>A0ABP0KEY2</accession>
<sequence length="56" mass="6870">IRSSTDRRVFVSQEIHQRMEWKKCVISLRSQKEMWQENERLRYSIESAHVIDFSKS</sequence>
<organism evidence="1 2">
    <name type="scientific">Durusdinium trenchii</name>
    <dbReference type="NCBI Taxonomy" id="1381693"/>
    <lineage>
        <taxon>Eukaryota</taxon>
        <taxon>Sar</taxon>
        <taxon>Alveolata</taxon>
        <taxon>Dinophyceae</taxon>
        <taxon>Suessiales</taxon>
        <taxon>Symbiodiniaceae</taxon>
        <taxon>Durusdinium</taxon>
    </lineage>
</organism>
<evidence type="ECO:0000313" key="2">
    <source>
        <dbReference type="Proteomes" id="UP001642464"/>
    </source>
</evidence>
<keyword evidence="2" id="KW-1185">Reference proteome</keyword>
<reference evidence="1 2" key="1">
    <citation type="submission" date="2024-02" db="EMBL/GenBank/DDBJ databases">
        <authorList>
            <person name="Chen Y."/>
            <person name="Shah S."/>
            <person name="Dougan E. K."/>
            <person name="Thang M."/>
            <person name="Chan C."/>
        </authorList>
    </citation>
    <scope>NUCLEOTIDE SEQUENCE [LARGE SCALE GENOMIC DNA]</scope>
</reference>